<dbReference type="AlphaFoldDB" id="G2GJ82"/>
<dbReference type="GO" id="GO:0004674">
    <property type="term" value="F:protein serine/threonine kinase activity"/>
    <property type="evidence" value="ECO:0007669"/>
    <property type="project" value="UniProtKB-KW"/>
</dbReference>
<evidence type="ECO:0000256" key="1">
    <source>
        <dbReference type="ARBA" id="ARBA00022527"/>
    </source>
</evidence>
<feature type="domain" description="Histidine kinase/HSP90-like ATPase" evidence="2">
    <location>
        <begin position="9"/>
        <end position="123"/>
    </location>
</feature>
<evidence type="ECO:0000313" key="3">
    <source>
        <dbReference type="EMBL" id="EGX56433.1"/>
    </source>
</evidence>
<keyword evidence="1" id="KW-0418">Kinase</keyword>
<keyword evidence="4" id="KW-1185">Reference proteome</keyword>
<evidence type="ECO:0000259" key="2">
    <source>
        <dbReference type="Pfam" id="PF13581"/>
    </source>
</evidence>
<dbReference type="CDD" id="cd16936">
    <property type="entry name" value="HATPase_RsbW-like"/>
    <property type="match status" value="1"/>
</dbReference>
<dbReference type="SUPFAM" id="SSF55874">
    <property type="entry name" value="ATPase domain of HSP90 chaperone/DNA topoisomerase II/histidine kinase"/>
    <property type="match status" value="1"/>
</dbReference>
<dbReference type="InterPro" id="IPR036890">
    <property type="entry name" value="HATPase_C_sf"/>
</dbReference>
<name>G2GJ82_9ACTN</name>
<protein>
    <submittedName>
        <fullName evidence="3">Regulatory protein</fullName>
    </submittedName>
</protein>
<accession>G2GJ82</accession>
<dbReference type="InterPro" id="IPR050267">
    <property type="entry name" value="Anti-sigma-factor_SerPK"/>
</dbReference>
<organism evidence="3 4">
    <name type="scientific">Streptomyces zinciresistens K42</name>
    <dbReference type="NCBI Taxonomy" id="700597"/>
    <lineage>
        <taxon>Bacteria</taxon>
        <taxon>Bacillati</taxon>
        <taxon>Actinomycetota</taxon>
        <taxon>Actinomycetes</taxon>
        <taxon>Kitasatosporales</taxon>
        <taxon>Streptomycetaceae</taxon>
        <taxon>Streptomyces</taxon>
    </lineage>
</organism>
<dbReference type="PANTHER" id="PTHR35526:SF3">
    <property type="entry name" value="ANTI-SIGMA-F FACTOR RSBW"/>
    <property type="match status" value="1"/>
</dbReference>
<dbReference type="Gene3D" id="3.30.565.10">
    <property type="entry name" value="Histidine kinase-like ATPase, C-terminal domain"/>
    <property type="match status" value="1"/>
</dbReference>
<proteinExistence type="predicted"/>
<dbReference type="EMBL" id="AGBF01000145">
    <property type="protein sequence ID" value="EGX56433.1"/>
    <property type="molecule type" value="Genomic_DNA"/>
</dbReference>
<keyword evidence="1" id="KW-0808">Transferase</keyword>
<keyword evidence="1" id="KW-0723">Serine/threonine-protein kinase</keyword>
<dbReference type="Pfam" id="PF13581">
    <property type="entry name" value="HATPase_c_2"/>
    <property type="match status" value="1"/>
</dbReference>
<dbReference type="Proteomes" id="UP000004217">
    <property type="component" value="Unassembled WGS sequence"/>
</dbReference>
<dbReference type="PANTHER" id="PTHR35526">
    <property type="entry name" value="ANTI-SIGMA-F FACTOR RSBW-RELATED"/>
    <property type="match status" value="1"/>
</dbReference>
<sequence>MADDPPRRPATAAAARSHVRRLLQRAATPGQASPQAVVDDILLVVTELVTNAVRHGGGLTAFDARLDADTLTVSVSDASPVPPRAVARDGSATPGGFGWPLVLRLGGHVTVTPTAAGKTIRVVMGAGGAGG</sequence>
<dbReference type="InterPro" id="IPR003594">
    <property type="entry name" value="HATPase_dom"/>
</dbReference>
<gene>
    <name evidence="3" type="ORF">SZN_27861</name>
</gene>
<comment type="caution">
    <text evidence="3">The sequence shown here is derived from an EMBL/GenBank/DDBJ whole genome shotgun (WGS) entry which is preliminary data.</text>
</comment>
<evidence type="ECO:0000313" key="4">
    <source>
        <dbReference type="Proteomes" id="UP000004217"/>
    </source>
</evidence>
<dbReference type="PATRIC" id="fig|700597.3.peg.5473"/>
<reference evidence="3 4" key="1">
    <citation type="submission" date="2011-08" db="EMBL/GenBank/DDBJ databases">
        <authorList>
            <person name="Lin Y."/>
            <person name="Hao X."/>
            <person name="Johnstone L."/>
            <person name="Miller S.J."/>
            <person name="Wei G."/>
            <person name="Rensing C."/>
        </authorList>
    </citation>
    <scope>NUCLEOTIDE SEQUENCE [LARGE SCALE GENOMIC DNA]</scope>
    <source>
        <strain evidence="3 4">K42</strain>
    </source>
</reference>